<protein>
    <submittedName>
        <fullName evidence="1">Uncharacterized protein</fullName>
    </submittedName>
</protein>
<evidence type="ECO:0000313" key="1">
    <source>
        <dbReference type="EMBL" id="KAG4306154.1"/>
    </source>
</evidence>
<comment type="caution">
    <text evidence="1">The sequence shown here is derived from an EMBL/GenBank/DDBJ whole genome shotgun (WGS) entry which is preliminary data.</text>
</comment>
<evidence type="ECO:0000313" key="2">
    <source>
        <dbReference type="Proteomes" id="UP000768646"/>
    </source>
</evidence>
<accession>A0ACB7CJA9</accession>
<reference evidence="1 2" key="1">
    <citation type="journal article" date="2021" name="Commun. Biol.">
        <title>Genomic insights into the host specific adaptation of the Pneumocystis genus.</title>
        <authorList>
            <person name="Cisse O.H."/>
            <person name="Ma L."/>
            <person name="Dekker J.P."/>
            <person name="Khil P.P."/>
            <person name="Youn J.-H."/>
            <person name="Brenchley J.M."/>
            <person name="Blair R."/>
            <person name="Pahar B."/>
            <person name="Chabe M."/>
            <person name="Van Rompay K.K.A."/>
            <person name="Keesler R."/>
            <person name="Sukura A."/>
            <person name="Hirsch V."/>
            <person name="Kutty G."/>
            <person name="Liu Y."/>
            <person name="Peng L."/>
            <person name="Chen J."/>
            <person name="Song J."/>
            <person name="Weissenbacher-Lang C."/>
            <person name="Xu J."/>
            <person name="Upham N.S."/>
            <person name="Stajich J.E."/>
            <person name="Cuomo C.A."/>
            <person name="Cushion M.T."/>
            <person name="Kovacs J.A."/>
        </authorList>
    </citation>
    <scope>NUCLEOTIDE SEQUENCE [LARGE SCALE GENOMIC DNA]</scope>
    <source>
        <strain evidence="1 2">RABM</strain>
    </source>
</reference>
<dbReference type="Proteomes" id="UP000768646">
    <property type="component" value="Unassembled WGS sequence"/>
</dbReference>
<proteinExistence type="predicted"/>
<name>A0ACB7CJA9_9ASCO</name>
<dbReference type="EMBL" id="JABTEG010000001">
    <property type="protein sequence ID" value="KAG4306154.1"/>
    <property type="molecule type" value="Genomic_DNA"/>
</dbReference>
<organism evidence="1 2">
    <name type="scientific">Pneumocystis oryctolagi</name>
    <dbReference type="NCBI Taxonomy" id="42067"/>
    <lineage>
        <taxon>Eukaryota</taxon>
        <taxon>Fungi</taxon>
        <taxon>Dikarya</taxon>
        <taxon>Ascomycota</taxon>
        <taxon>Taphrinomycotina</taxon>
        <taxon>Pneumocystomycetes</taxon>
        <taxon>Pneumocystaceae</taxon>
        <taxon>Pneumocystis</taxon>
    </lineage>
</organism>
<gene>
    <name evidence="1" type="ORF">PORY_000142</name>
</gene>
<keyword evidence="2" id="KW-1185">Reference proteome</keyword>
<sequence>MGNSHSNLNKNDSVKKEDDIFKPFSPISSKSNSRPTRERHTDWSSIQMIVRYLFSNQDEFNHNFCTSINVDEKLLELSILITDRPEDFSNLEPHPLFKYTLNDLSMYISSKQHISKTPVFEIIPKILKLQPKVKSNASVDPLSDNLFHLNHKRFDRQEKHIRNIEREKFAHDRLYLEQKIDQLYGPDWKKVVMAISKITGSEDPLEIQRQFIIQRLERVLKKFDLWKEVELGNKRKSRKVADVNQYCDLKMNKTELSKDYLKKPKSNTKILKTHILKTFNDNESNFDQHVQKKRKTLTDFSDSKNNRIIRLLNTCENEASKDESVSIEDNLIKVENISIKNKNKSNKNQNMTIKNENKFIKNQSILNKKDNISKDKHTDIEDEKRKSKIMQSSIEDKKELSFIKSPHIRQAIANKWRRSNRTVLAFGQPLPKITMKVKEFSLPFEILKNEQK</sequence>